<dbReference type="RefSeq" id="WP_039843915.1">
    <property type="nucleotide sequence ID" value="NZ_CP006877.1"/>
</dbReference>
<name>A0A0B4X0E2_9HYPH</name>
<comment type="similarity">
    <text evidence="1">Belongs to the ornithine cyclodeaminase/mu-crystallin family.</text>
</comment>
<dbReference type="InterPro" id="IPR023401">
    <property type="entry name" value="ODC_N"/>
</dbReference>
<dbReference type="SUPFAM" id="SSF51735">
    <property type="entry name" value="NAD(P)-binding Rossmann-fold domains"/>
    <property type="match status" value="1"/>
</dbReference>
<dbReference type="InterPro" id="IPR003462">
    <property type="entry name" value="ODC_Mu_crystall"/>
</dbReference>
<keyword evidence="4" id="KW-1185">Reference proteome</keyword>
<dbReference type="HOGENOM" id="CLU_042088_2_0_5"/>
<evidence type="ECO:0000313" key="3">
    <source>
        <dbReference type="EMBL" id="AJD40018.1"/>
    </source>
</evidence>
<dbReference type="InterPro" id="IPR036291">
    <property type="entry name" value="NAD(P)-bd_dom_sf"/>
</dbReference>
<sequence length="323" mass="34999">MSSDAKFLLLDAKDVGQLIEPAKVFDAMKRAFTLHSRREGRVFPVVREQLHTGGVFGIKSGDVPNADLLGFKAAGFWPSNRKAGKEPHQATILLIDPHTGRPLCLIDGNTITTVRTGAVGALGLTLLARPESTSLCIFGTGTQARIQLSFALRYMPMIKRVSYVTVNGQPDDGFEKELGHLCTLIHAQDPDAAVSESDIVVTATPGSGPLFSPAAIRAGTHLNCVGADTKGKRELPEGVLRRSRLFTDDRDQSRSIGEGQWDAECPSIEIGDLLTGKVRLTRDLEDITVFDMTGLALQDLVVAEMLWHLATAKSQGTTLSWPW</sequence>
<proteinExistence type="inferred from homology"/>
<dbReference type="AlphaFoldDB" id="A0A0B4X0E2"/>
<dbReference type="PANTHER" id="PTHR13812:SF19">
    <property type="entry name" value="KETIMINE REDUCTASE MU-CRYSTALLIN"/>
    <property type="match status" value="1"/>
</dbReference>
<dbReference type="GO" id="GO:0008473">
    <property type="term" value="F:ornithine cyclodeaminase activity"/>
    <property type="evidence" value="ECO:0007669"/>
    <property type="project" value="UniProtKB-EC"/>
</dbReference>
<dbReference type="Gene3D" id="3.40.50.720">
    <property type="entry name" value="NAD(P)-binding Rossmann-like Domain"/>
    <property type="match status" value="1"/>
</dbReference>
<evidence type="ECO:0000256" key="1">
    <source>
        <dbReference type="ARBA" id="ARBA00008903"/>
    </source>
</evidence>
<keyword evidence="3" id="KW-0456">Lyase</keyword>
<gene>
    <name evidence="3" type="ORF">RGR602_CH00655</name>
</gene>
<dbReference type="PANTHER" id="PTHR13812">
    <property type="entry name" value="KETIMINE REDUCTASE MU-CRYSTALLIN"/>
    <property type="match status" value="1"/>
</dbReference>
<dbReference type="Proteomes" id="UP000031368">
    <property type="component" value="Chromosome"/>
</dbReference>
<organism evidence="3 4">
    <name type="scientific">Rhizobium gallicum bv. gallicum R602sp</name>
    <dbReference type="NCBI Taxonomy" id="1041138"/>
    <lineage>
        <taxon>Bacteria</taxon>
        <taxon>Pseudomonadati</taxon>
        <taxon>Pseudomonadota</taxon>
        <taxon>Alphaproteobacteria</taxon>
        <taxon>Hyphomicrobiales</taxon>
        <taxon>Rhizobiaceae</taxon>
        <taxon>Rhizobium/Agrobacterium group</taxon>
        <taxon>Rhizobium</taxon>
    </lineage>
</organism>
<dbReference type="EMBL" id="CP006877">
    <property type="protein sequence ID" value="AJD40018.1"/>
    <property type="molecule type" value="Genomic_DNA"/>
</dbReference>
<keyword evidence="2" id="KW-0520">NAD</keyword>
<dbReference type="GO" id="GO:0005737">
    <property type="term" value="C:cytoplasm"/>
    <property type="evidence" value="ECO:0007669"/>
    <property type="project" value="TreeGrafter"/>
</dbReference>
<dbReference type="EC" id="4.3.1.12" evidence="3"/>
<dbReference type="Gene3D" id="3.30.1780.10">
    <property type="entry name" value="ornithine cyclodeaminase, domain 1"/>
    <property type="match status" value="1"/>
</dbReference>
<evidence type="ECO:0000313" key="4">
    <source>
        <dbReference type="Proteomes" id="UP000031368"/>
    </source>
</evidence>
<accession>A0A0B4X0E2</accession>
<evidence type="ECO:0000256" key="2">
    <source>
        <dbReference type="ARBA" id="ARBA00023027"/>
    </source>
</evidence>
<dbReference type="KEGG" id="rga:RGR602_CH00655"/>
<dbReference type="PIRSF" id="PIRSF001439">
    <property type="entry name" value="CryM"/>
    <property type="match status" value="1"/>
</dbReference>
<reference evidence="3 4" key="1">
    <citation type="submission" date="2013-11" db="EMBL/GenBank/DDBJ databases">
        <title>Complete genome sequence of Rhizobium gallicum bv. gallicum R602.</title>
        <authorList>
            <person name="Bustos P."/>
            <person name="Santamaria R.I."/>
            <person name="Lozano L."/>
            <person name="Acosta J.L."/>
            <person name="Ormeno-Orrillo E."/>
            <person name="Rogel M.A."/>
            <person name="Romero D."/>
            <person name="Cevallos M.A."/>
            <person name="Martinez-Romero E."/>
            <person name="Gonzalez V."/>
        </authorList>
    </citation>
    <scope>NUCLEOTIDE SEQUENCE [LARGE SCALE GENOMIC DNA]</scope>
    <source>
        <strain evidence="3 4">R602</strain>
    </source>
</reference>
<protein>
    <submittedName>
        <fullName evidence="3">Ornithine cyclodeaminase protein</fullName>
        <ecNumber evidence="3">4.3.1.12</ecNumber>
    </submittedName>
</protein>
<dbReference type="Pfam" id="PF02423">
    <property type="entry name" value="OCD_Mu_crystall"/>
    <property type="match status" value="1"/>
</dbReference>